<dbReference type="GO" id="GO:0008757">
    <property type="term" value="F:S-adenosylmethionine-dependent methyltransferase activity"/>
    <property type="evidence" value="ECO:0007669"/>
    <property type="project" value="UniProtKB-ARBA"/>
</dbReference>
<dbReference type="PANTHER" id="PTHR11746">
    <property type="entry name" value="O-METHYLTRANSFERASE"/>
    <property type="match status" value="1"/>
</dbReference>
<dbReference type="InterPro" id="IPR001077">
    <property type="entry name" value="COMT_C"/>
</dbReference>
<evidence type="ECO:0000256" key="3">
    <source>
        <dbReference type="ARBA" id="ARBA00022691"/>
    </source>
</evidence>
<feature type="domain" description="O-methyltransferase C-terminal" evidence="4">
    <location>
        <begin position="272"/>
        <end position="446"/>
    </location>
</feature>
<accession>A0A444ZPR6</accession>
<keyword evidence="3" id="KW-0949">S-adenosyl-L-methionine</keyword>
<evidence type="ECO:0000256" key="2">
    <source>
        <dbReference type="ARBA" id="ARBA00022679"/>
    </source>
</evidence>
<dbReference type="AlphaFoldDB" id="A0A444ZPR6"/>
<evidence type="ECO:0000313" key="6">
    <source>
        <dbReference type="EMBL" id="RYR16167.1"/>
    </source>
</evidence>
<dbReference type="SUPFAM" id="SSF53335">
    <property type="entry name" value="S-adenosyl-L-methionine-dependent methyltransferases"/>
    <property type="match status" value="2"/>
</dbReference>
<feature type="domain" description="O-methyltransferase dimerisation" evidence="5">
    <location>
        <begin position="22"/>
        <end position="116"/>
    </location>
</feature>
<keyword evidence="1" id="KW-0489">Methyltransferase</keyword>
<evidence type="ECO:0000259" key="5">
    <source>
        <dbReference type="Pfam" id="PF08100"/>
    </source>
</evidence>
<evidence type="ECO:0000313" key="7">
    <source>
        <dbReference type="Proteomes" id="UP000289738"/>
    </source>
</evidence>
<dbReference type="InterPro" id="IPR029063">
    <property type="entry name" value="SAM-dependent_MTases_sf"/>
</dbReference>
<dbReference type="EMBL" id="SDMP01000014">
    <property type="protein sequence ID" value="RYR16167.1"/>
    <property type="molecule type" value="Genomic_DNA"/>
</dbReference>
<dbReference type="InterPro" id="IPR012967">
    <property type="entry name" value="COMT_dimerisation"/>
</dbReference>
<gene>
    <name evidence="6" type="ORF">Ahy_B04g073150</name>
</gene>
<evidence type="ECO:0008006" key="8">
    <source>
        <dbReference type="Google" id="ProtNLM"/>
    </source>
</evidence>
<dbReference type="InterPro" id="IPR036390">
    <property type="entry name" value="WH_DNA-bd_sf"/>
</dbReference>
<dbReference type="SUPFAM" id="SSF46785">
    <property type="entry name" value="Winged helix' DNA-binding domain"/>
    <property type="match status" value="1"/>
</dbReference>
<dbReference type="CDD" id="cd02440">
    <property type="entry name" value="AdoMet_MTases"/>
    <property type="match status" value="1"/>
</dbReference>
<name>A0A444ZPR6_ARAHY</name>
<keyword evidence="2" id="KW-0808">Transferase</keyword>
<feature type="domain" description="O-methyltransferase C-terminal" evidence="4">
    <location>
        <begin position="141"/>
        <end position="266"/>
    </location>
</feature>
<comment type="caution">
    <text evidence="6">The sequence shown here is derived from an EMBL/GenBank/DDBJ whole genome shotgun (WGS) entry which is preliminary data.</text>
</comment>
<keyword evidence="7" id="KW-1185">Reference proteome</keyword>
<dbReference type="GO" id="GO:0046983">
    <property type="term" value="F:protein dimerization activity"/>
    <property type="evidence" value="ECO:0007669"/>
    <property type="project" value="InterPro"/>
</dbReference>
<dbReference type="GO" id="GO:0032259">
    <property type="term" value="P:methylation"/>
    <property type="evidence" value="ECO:0007669"/>
    <property type="project" value="UniProtKB-KW"/>
</dbReference>
<dbReference type="Gene3D" id="1.10.10.10">
    <property type="entry name" value="Winged helix-like DNA-binding domain superfamily/Winged helix DNA-binding domain"/>
    <property type="match status" value="1"/>
</dbReference>
<proteinExistence type="predicted"/>
<sequence length="466" mass="52073">MASNNNGRTASESFKAQALVYRHMYGILDSMCLKWIVDFRIPNIIHNHGKPITLLELVSVLKIPSAKVDSTDLFMHYMAHNGFFDIVTIHGDDDSNQEEEEKEAFALTAASELLIKGTENPSISPVVEMFLDDPTLSSSIHHLNKWFYDENRPLYEITLGKPLWEFLDKNPANLSLFNDAMASDSQMIKLALKDHNMVFEGLETIVDVGGGNGTTALIISEKFPALKWIVFDLPQVVKNLKGFNNLSFVGGDMFDSIPKADAILLKNPRLLGLFNDAMAGDSQMIKLALKDHNMAFEGLETIVDVGGGNGTTALIISEKFPALKCIVFDLPMVVESLKGCNNLSFVGGDMFESIPKADAILLKLVLHNWSDDNCVKILRNCKDAVNTSSKNKNKGKIIILEAVINEEQDEPEITRLKFLMNISMHIILHGKERTKKEWESIFYEAGLYNYKISPFTGHLSLIEVYP</sequence>
<dbReference type="Proteomes" id="UP000289738">
    <property type="component" value="Chromosome B04"/>
</dbReference>
<organism evidence="6 7">
    <name type="scientific">Arachis hypogaea</name>
    <name type="common">Peanut</name>
    <dbReference type="NCBI Taxonomy" id="3818"/>
    <lineage>
        <taxon>Eukaryota</taxon>
        <taxon>Viridiplantae</taxon>
        <taxon>Streptophyta</taxon>
        <taxon>Embryophyta</taxon>
        <taxon>Tracheophyta</taxon>
        <taxon>Spermatophyta</taxon>
        <taxon>Magnoliopsida</taxon>
        <taxon>eudicotyledons</taxon>
        <taxon>Gunneridae</taxon>
        <taxon>Pentapetalae</taxon>
        <taxon>rosids</taxon>
        <taxon>fabids</taxon>
        <taxon>Fabales</taxon>
        <taxon>Fabaceae</taxon>
        <taxon>Papilionoideae</taxon>
        <taxon>50 kb inversion clade</taxon>
        <taxon>dalbergioids sensu lato</taxon>
        <taxon>Dalbergieae</taxon>
        <taxon>Pterocarpus clade</taxon>
        <taxon>Arachis</taxon>
    </lineage>
</organism>
<dbReference type="InterPro" id="IPR016461">
    <property type="entry name" value="COMT-like"/>
</dbReference>
<dbReference type="Pfam" id="PF00891">
    <property type="entry name" value="Methyltransf_2"/>
    <property type="match status" value="2"/>
</dbReference>
<dbReference type="PROSITE" id="PS51683">
    <property type="entry name" value="SAM_OMT_II"/>
    <property type="match status" value="1"/>
</dbReference>
<dbReference type="Pfam" id="PF08100">
    <property type="entry name" value="Dimerisation"/>
    <property type="match status" value="1"/>
</dbReference>
<reference evidence="6 7" key="1">
    <citation type="submission" date="2019-01" db="EMBL/GenBank/DDBJ databases">
        <title>Sequencing of cultivated peanut Arachis hypogaea provides insights into genome evolution and oil improvement.</title>
        <authorList>
            <person name="Chen X."/>
        </authorList>
    </citation>
    <scope>NUCLEOTIDE SEQUENCE [LARGE SCALE GENOMIC DNA]</scope>
    <source>
        <strain evidence="7">cv. Fuhuasheng</strain>
        <tissue evidence="6">Leaves</tissue>
    </source>
</reference>
<dbReference type="InterPro" id="IPR036388">
    <property type="entry name" value="WH-like_DNA-bd_sf"/>
</dbReference>
<dbReference type="GO" id="GO:0008171">
    <property type="term" value="F:O-methyltransferase activity"/>
    <property type="evidence" value="ECO:0007669"/>
    <property type="project" value="InterPro"/>
</dbReference>
<evidence type="ECO:0000256" key="1">
    <source>
        <dbReference type="ARBA" id="ARBA00022603"/>
    </source>
</evidence>
<evidence type="ECO:0000259" key="4">
    <source>
        <dbReference type="Pfam" id="PF00891"/>
    </source>
</evidence>
<dbReference type="STRING" id="3818.A0A444ZPR6"/>
<dbReference type="Gene3D" id="3.40.50.150">
    <property type="entry name" value="Vaccinia Virus protein VP39"/>
    <property type="match status" value="2"/>
</dbReference>
<protein>
    <recommendedName>
        <fullName evidence="8">Isoflavone 7-O-methyltransferase</fullName>
    </recommendedName>
</protein>